<evidence type="ECO:0000256" key="7">
    <source>
        <dbReference type="ARBA" id="ARBA00023136"/>
    </source>
</evidence>
<keyword evidence="11" id="KW-1185">Reference proteome</keyword>
<dbReference type="EMBL" id="JACEFO010000353">
    <property type="protein sequence ID" value="KAF8772916.1"/>
    <property type="molecule type" value="Genomic_DNA"/>
</dbReference>
<sequence>MARKNNAATTLLRRLRTAVRLLPLLVFAVLCYLQFRTLSRFSPTTTTPTPPCDTATAMDDLIDRLRTSVTFLPLRDTRKRGGDWFISALNDSSDPDGEELQSLGLFSPVARCATQTAAINDLRRRLSSLTTFHPLKDPSVPTAGDWFISALNDTNTTTSPESGEARHLVIPSPASSGRVLCVHAPPGIDATYALAWRDALPRGAALRRGLAFVSESPYDYNNLWHGLTTLVPFASWHAGSGCRAVPATWALFQRGGARMGMGGWLTSLAEATMGNEMAVETFRREPFATGPVCFEKAVVFRRQMDGLSRERLRAAFDFMRCKARARCGVDADVPARAGNGSSPAALRVTLLFRRGARAFKDEPAVARVFEKECARVAGCVITTAHTDNLTFCDQVRLMSATDVLVTPHGAQVTNLLFMDRNSSIMEFYPLGWRQRAGGGQFVYRWMASRAGMQHEGSWWDPHGEPCPDSPDILSCYKSRQIGHDLAYFAKWAAKVFAAANERKMLAAAVAPTVERPRGTAACDCT</sequence>
<keyword evidence="8" id="KW-0325">Glycoprotein</keyword>
<evidence type="ECO:0000256" key="2">
    <source>
        <dbReference type="ARBA" id="ARBA00004881"/>
    </source>
</evidence>
<dbReference type="InterPro" id="IPR007657">
    <property type="entry name" value="Glycosyltransferase_61"/>
</dbReference>
<keyword evidence="4" id="KW-0808">Transferase</keyword>
<evidence type="ECO:0000256" key="4">
    <source>
        <dbReference type="ARBA" id="ARBA00022679"/>
    </source>
</evidence>
<evidence type="ECO:0000313" key="10">
    <source>
        <dbReference type="EMBL" id="KAF8772916.1"/>
    </source>
</evidence>
<evidence type="ECO:0000313" key="11">
    <source>
        <dbReference type="Proteomes" id="UP000636709"/>
    </source>
</evidence>
<gene>
    <name evidence="10" type="ORF">HU200_005313</name>
</gene>
<comment type="pathway">
    <text evidence="2">Glycan metabolism.</text>
</comment>
<evidence type="ECO:0000256" key="1">
    <source>
        <dbReference type="ARBA" id="ARBA00004323"/>
    </source>
</evidence>
<dbReference type="GO" id="GO:0016763">
    <property type="term" value="F:pentosyltransferase activity"/>
    <property type="evidence" value="ECO:0007669"/>
    <property type="project" value="UniProtKB-ARBA"/>
</dbReference>
<feature type="domain" description="Glycosyltransferase 61 catalytic" evidence="9">
    <location>
        <begin position="264"/>
        <end position="424"/>
    </location>
</feature>
<comment type="caution">
    <text evidence="10">The sequence shown here is derived from an EMBL/GenBank/DDBJ whole genome shotgun (WGS) entry which is preliminary data.</text>
</comment>
<keyword evidence="3" id="KW-0328">Glycosyltransferase</keyword>
<dbReference type="AlphaFoldDB" id="A0A835FRA9"/>
<evidence type="ECO:0000256" key="5">
    <source>
        <dbReference type="ARBA" id="ARBA00022692"/>
    </source>
</evidence>
<dbReference type="PANTHER" id="PTHR20961">
    <property type="entry name" value="GLYCOSYLTRANSFERASE"/>
    <property type="match status" value="1"/>
</dbReference>
<evidence type="ECO:0000259" key="9">
    <source>
        <dbReference type="Pfam" id="PF04577"/>
    </source>
</evidence>
<name>A0A835FRA9_9POAL</name>
<evidence type="ECO:0000256" key="6">
    <source>
        <dbReference type="ARBA" id="ARBA00022989"/>
    </source>
</evidence>
<dbReference type="InterPro" id="IPR049625">
    <property type="entry name" value="Glyco_transf_61_cat"/>
</dbReference>
<reference evidence="10" key="1">
    <citation type="submission" date="2020-07" db="EMBL/GenBank/DDBJ databases">
        <title>Genome sequence and genetic diversity analysis of an under-domesticated orphan crop, white fonio (Digitaria exilis).</title>
        <authorList>
            <person name="Bennetzen J.L."/>
            <person name="Chen S."/>
            <person name="Ma X."/>
            <person name="Wang X."/>
            <person name="Yssel A.E.J."/>
            <person name="Chaluvadi S.R."/>
            <person name="Johnson M."/>
            <person name="Gangashetty P."/>
            <person name="Hamidou F."/>
            <person name="Sanogo M.D."/>
            <person name="Zwaenepoel A."/>
            <person name="Wallace J."/>
            <person name="Van De Peer Y."/>
            <person name="Van Deynze A."/>
        </authorList>
    </citation>
    <scope>NUCLEOTIDE SEQUENCE</scope>
    <source>
        <tissue evidence="10">Leaves</tissue>
    </source>
</reference>
<comment type="subcellular location">
    <subcellularLocation>
        <location evidence="1">Golgi apparatus membrane</location>
        <topology evidence="1">Single-pass type II membrane protein</topology>
    </subcellularLocation>
</comment>
<proteinExistence type="predicted"/>
<dbReference type="PANTHER" id="PTHR20961:SF38">
    <property type="entry name" value="PROTEIN O-LINKED-MANNOSE BETA-1,4-N-ACETYLGLUCOSAMINYLTRANSFERASE 2"/>
    <property type="match status" value="1"/>
</dbReference>
<organism evidence="10 11">
    <name type="scientific">Digitaria exilis</name>
    <dbReference type="NCBI Taxonomy" id="1010633"/>
    <lineage>
        <taxon>Eukaryota</taxon>
        <taxon>Viridiplantae</taxon>
        <taxon>Streptophyta</taxon>
        <taxon>Embryophyta</taxon>
        <taxon>Tracheophyta</taxon>
        <taxon>Spermatophyta</taxon>
        <taxon>Magnoliopsida</taxon>
        <taxon>Liliopsida</taxon>
        <taxon>Poales</taxon>
        <taxon>Poaceae</taxon>
        <taxon>PACMAD clade</taxon>
        <taxon>Panicoideae</taxon>
        <taxon>Panicodae</taxon>
        <taxon>Paniceae</taxon>
        <taxon>Anthephorinae</taxon>
        <taxon>Digitaria</taxon>
    </lineage>
</organism>
<dbReference type="GO" id="GO:0000139">
    <property type="term" value="C:Golgi membrane"/>
    <property type="evidence" value="ECO:0007669"/>
    <property type="project" value="UniProtKB-SubCell"/>
</dbReference>
<protein>
    <recommendedName>
        <fullName evidence="9">Glycosyltransferase 61 catalytic domain-containing protein</fullName>
    </recommendedName>
</protein>
<keyword evidence="6" id="KW-1133">Transmembrane helix</keyword>
<dbReference type="Pfam" id="PF04577">
    <property type="entry name" value="Glyco_transf_61"/>
    <property type="match status" value="1"/>
</dbReference>
<keyword evidence="5" id="KW-0812">Transmembrane</keyword>
<keyword evidence="7" id="KW-0472">Membrane</keyword>
<evidence type="ECO:0000256" key="8">
    <source>
        <dbReference type="ARBA" id="ARBA00023180"/>
    </source>
</evidence>
<dbReference type="OrthoDB" id="529273at2759"/>
<accession>A0A835FRA9</accession>
<evidence type="ECO:0000256" key="3">
    <source>
        <dbReference type="ARBA" id="ARBA00022676"/>
    </source>
</evidence>
<dbReference type="Proteomes" id="UP000636709">
    <property type="component" value="Unassembled WGS sequence"/>
</dbReference>